<organism evidence="2">
    <name type="scientific">uncultured Thermomicrobiales bacterium</name>
    <dbReference type="NCBI Taxonomy" id="1645740"/>
    <lineage>
        <taxon>Bacteria</taxon>
        <taxon>Pseudomonadati</taxon>
        <taxon>Thermomicrobiota</taxon>
        <taxon>Thermomicrobia</taxon>
        <taxon>Thermomicrobiales</taxon>
        <taxon>environmental samples</taxon>
    </lineage>
</organism>
<feature type="compositionally biased region" description="Basic and acidic residues" evidence="1">
    <location>
        <begin position="22"/>
        <end position="55"/>
    </location>
</feature>
<feature type="compositionally biased region" description="Basic and acidic residues" evidence="1">
    <location>
        <begin position="1"/>
        <end position="10"/>
    </location>
</feature>
<proteinExistence type="predicted"/>
<name>A0A6J4VBN1_9BACT</name>
<dbReference type="EMBL" id="CADCWM010000662">
    <property type="protein sequence ID" value="CAA9574882.1"/>
    <property type="molecule type" value="Genomic_DNA"/>
</dbReference>
<sequence length="55" mass="6570">MRRSTREWKTPPRPSGICRDPQCAKRLDQSRHRLSRSSDRPLIRPLRLETSRSQL</sequence>
<reference evidence="2" key="1">
    <citation type="submission" date="2020-02" db="EMBL/GenBank/DDBJ databases">
        <authorList>
            <person name="Meier V. D."/>
        </authorList>
    </citation>
    <scope>NUCLEOTIDE SEQUENCE</scope>
    <source>
        <strain evidence="2">AVDCRST_MAG88</strain>
    </source>
</reference>
<accession>A0A6J4VBN1</accession>
<protein>
    <submittedName>
        <fullName evidence="2">Uncharacterized protein</fullName>
    </submittedName>
</protein>
<evidence type="ECO:0000256" key="1">
    <source>
        <dbReference type="SAM" id="MobiDB-lite"/>
    </source>
</evidence>
<feature type="region of interest" description="Disordered" evidence="1">
    <location>
        <begin position="1"/>
        <end position="55"/>
    </location>
</feature>
<gene>
    <name evidence="2" type="ORF">AVDCRST_MAG88-2719</name>
</gene>
<evidence type="ECO:0000313" key="2">
    <source>
        <dbReference type="EMBL" id="CAA9574882.1"/>
    </source>
</evidence>
<dbReference type="AlphaFoldDB" id="A0A6J4VBN1"/>